<dbReference type="PANTHER" id="PTHR43081">
    <property type="entry name" value="ADENYLATE CYCLASE, TERMINAL-DIFFERENTIATION SPECIFIC-RELATED"/>
    <property type="match status" value="1"/>
</dbReference>
<evidence type="ECO:0000256" key="1">
    <source>
        <dbReference type="ARBA" id="ARBA00005381"/>
    </source>
</evidence>
<dbReference type="InterPro" id="IPR050697">
    <property type="entry name" value="Adenylyl/Guanylyl_Cyclase_3/4"/>
</dbReference>
<dbReference type="InterPro" id="IPR001054">
    <property type="entry name" value="A/G_cyclase"/>
</dbReference>
<dbReference type="SUPFAM" id="SSF55073">
    <property type="entry name" value="Nucleotide cyclase"/>
    <property type="match status" value="1"/>
</dbReference>
<dbReference type="SMART" id="SM00044">
    <property type="entry name" value="CYCc"/>
    <property type="match status" value="1"/>
</dbReference>
<comment type="similarity">
    <text evidence="1">Belongs to the adenylyl cyclase class-3 family.</text>
</comment>
<dbReference type="Pfam" id="PF00211">
    <property type="entry name" value="Guanylate_cyc"/>
    <property type="match status" value="1"/>
</dbReference>
<name>A0ABX1LTK6_9CYAN</name>
<dbReference type="Gene3D" id="3.30.70.1230">
    <property type="entry name" value="Nucleotide cyclase"/>
    <property type="match status" value="1"/>
</dbReference>
<dbReference type="CDD" id="cd07302">
    <property type="entry name" value="CHD"/>
    <property type="match status" value="1"/>
</dbReference>
<accession>A0ABX1LTK6</accession>
<dbReference type="PROSITE" id="PS50125">
    <property type="entry name" value="GUANYLATE_CYCLASE_2"/>
    <property type="match status" value="1"/>
</dbReference>
<sequence>MLKLFTSNRQTNNAIAQAVKSLSQYEIDIRVQEHFITFLQNPDSRSLYHANPRLIAEQLQLSERDTLKLLVVALKEGIVTLNWDIQCPMCQGVDFAATQLGKLKSFHVCPVCRHKHQSDADHQVRVTFSIDERLRSLPQEANDPEFRNQIDAQYGVVSGHRLLTLQMFRELFPRETIPPNESLLIRQVTILFTDLAGSTALYSQRGDSQAYSLVRQHFNLLFQIVDRHNGAVIKTIGDAIMASFTSPDDGLKAAIAMQEAMQYFNQQFESTDPQLILKIGIHAGACISVNLNDRSDYFGTTVNTAARVEGLSQGNDIVFTESLLSYAEAITNPNNYHLYKSSANLKGLSEPLTVFHMNVSSITHPLPSN</sequence>
<gene>
    <name evidence="3" type="ORF">HC246_08835</name>
</gene>
<dbReference type="EMBL" id="JAAVJL010000001">
    <property type="protein sequence ID" value="NMF58124.1"/>
    <property type="molecule type" value="Genomic_DNA"/>
</dbReference>
<evidence type="ECO:0000259" key="2">
    <source>
        <dbReference type="PROSITE" id="PS50125"/>
    </source>
</evidence>
<dbReference type="PANTHER" id="PTHR43081:SF19">
    <property type="entry name" value="PH-SENSITIVE ADENYLATE CYCLASE RV1264"/>
    <property type="match status" value="1"/>
</dbReference>
<evidence type="ECO:0000313" key="3">
    <source>
        <dbReference type="EMBL" id="NMF58124.1"/>
    </source>
</evidence>
<reference evidence="3 4" key="1">
    <citation type="submission" date="2020-03" db="EMBL/GenBank/DDBJ databases">
        <title>Draft Genome Sequence of 2-Methylisoborneol Producing Pseudanabaena yagii Strain GIHE-NHR1 Isolated from North Han River in South Korea.</title>
        <authorList>
            <person name="Jeong J."/>
        </authorList>
    </citation>
    <scope>NUCLEOTIDE SEQUENCE [LARGE SCALE GENOMIC DNA]</scope>
    <source>
        <strain evidence="3 4">GIHE-NHR1</strain>
    </source>
</reference>
<dbReference type="RefSeq" id="WP_169363061.1">
    <property type="nucleotide sequence ID" value="NZ_JAAVJL010000001.1"/>
</dbReference>
<proteinExistence type="inferred from homology"/>
<dbReference type="Pfam" id="PF19363">
    <property type="entry name" value="DUF5939"/>
    <property type="match status" value="1"/>
</dbReference>
<keyword evidence="4" id="KW-1185">Reference proteome</keyword>
<organism evidence="3 4">
    <name type="scientific">Pseudanabaena yagii GIHE-NHR1</name>
    <dbReference type="NCBI Taxonomy" id="2722753"/>
    <lineage>
        <taxon>Bacteria</taxon>
        <taxon>Bacillati</taxon>
        <taxon>Cyanobacteriota</taxon>
        <taxon>Cyanophyceae</taxon>
        <taxon>Pseudanabaenales</taxon>
        <taxon>Pseudanabaenaceae</taxon>
        <taxon>Pseudanabaena</taxon>
        <taxon>Pseudanabaena yagii</taxon>
    </lineage>
</organism>
<evidence type="ECO:0000313" key="4">
    <source>
        <dbReference type="Proteomes" id="UP000738376"/>
    </source>
</evidence>
<dbReference type="Proteomes" id="UP000738376">
    <property type="component" value="Unassembled WGS sequence"/>
</dbReference>
<feature type="domain" description="Guanylate cyclase" evidence="2">
    <location>
        <begin position="189"/>
        <end position="309"/>
    </location>
</feature>
<dbReference type="InterPro" id="IPR029787">
    <property type="entry name" value="Nucleotide_cyclase"/>
</dbReference>
<dbReference type="InterPro" id="IPR045983">
    <property type="entry name" value="GUC-dom-containing_N"/>
</dbReference>
<comment type="caution">
    <text evidence="3">The sequence shown here is derived from an EMBL/GenBank/DDBJ whole genome shotgun (WGS) entry which is preliminary data.</text>
</comment>
<protein>
    <submittedName>
        <fullName evidence="3">Adenylate/guanylate cyclase domain-containing protein</fullName>
    </submittedName>
</protein>